<protein>
    <submittedName>
        <fullName evidence="1">Alpha/beta fold hydrolase</fullName>
    </submittedName>
</protein>
<reference evidence="1" key="1">
    <citation type="submission" date="2021-01" db="EMBL/GenBank/DDBJ databases">
        <authorList>
            <person name="Sun Q."/>
        </authorList>
    </citation>
    <scope>NUCLEOTIDE SEQUENCE</scope>
    <source>
        <strain evidence="1">YIM B02566</strain>
    </source>
</reference>
<evidence type="ECO:0000313" key="1">
    <source>
        <dbReference type="EMBL" id="MBK1869500.1"/>
    </source>
</evidence>
<sequence>MSAGLIPVLRLAAIAAISLYLLAALFMYASQRSYQYFPSHRGLSATAAGLVGVADLRLVTEDGETLQAWYTVPKPGRPVILYFHGNGGEISGRSERFAAYQAGDFGVLFVSYRGYGASSGKPSEAGLVKDARAAYDWLIAQGVKSETIMLVGESLGSGVAVQLAAERRVGAVALEAPYYSAADIAAAAYWWLPVHWLMKDRFDSFAFIGRVHAPLLVIHGDQDHVIPIAEGRKLFAAANEPKQMVVVPGGTHGTIFSP</sequence>
<name>A0ACC5RAJ5_9HYPH</name>
<evidence type="ECO:0000313" key="2">
    <source>
        <dbReference type="Proteomes" id="UP000616151"/>
    </source>
</evidence>
<keyword evidence="1" id="KW-0378">Hydrolase</keyword>
<dbReference type="EMBL" id="JAENHL010000008">
    <property type="protein sequence ID" value="MBK1869500.1"/>
    <property type="molecule type" value="Genomic_DNA"/>
</dbReference>
<dbReference type="Proteomes" id="UP000616151">
    <property type="component" value="Unassembled WGS sequence"/>
</dbReference>
<proteinExistence type="predicted"/>
<feature type="non-terminal residue" evidence="1">
    <location>
        <position position="258"/>
    </location>
</feature>
<organism evidence="1 2">
    <name type="scientific">Taklimakanibacter albus</name>
    <dbReference type="NCBI Taxonomy" id="2800327"/>
    <lineage>
        <taxon>Bacteria</taxon>
        <taxon>Pseudomonadati</taxon>
        <taxon>Pseudomonadota</taxon>
        <taxon>Alphaproteobacteria</taxon>
        <taxon>Hyphomicrobiales</taxon>
        <taxon>Aestuariivirgaceae</taxon>
        <taxon>Taklimakanibacter</taxon>
    </lineage>
</organism>
<comment type="caution">
    <text evidence="1">The sequence shown here is derived from an EMBL/GenBank/DDBJ whole genome shotgun (WGS) entry which is preliminary data.</text>
</comment>
<gene>
    <name evidence="1" type="ORF">JHL16_24280</name>
</gene>
<keyword evidence="2" id="KW-1185">Reference proteome</keyword>
<accession>A0ACC5RAJ5</accession>